<evidence type="ECO:0000259" key="4">
    <source>
        <dbReference type="Pfam" id="PF21302"/>
    </source>
</evidence>
<dbReference type="AlphaFoldDB" id="A0A1G9Q2L4"/>
<dbReference type="InterPro" id="IPR013216">
    <property type="entry name" value="Methyltransf_11"/>
</dbReference>
<sequence length="288" mass="29498">MSPRRPWPPGAVELLACPVCGAPLAVRADDAGLVCPAGHSFDRARQGHVTLLPPGHVPPSGDSAAMVADRVAFLAAGHYAGVTRALADAVTVGEDGPPGALLDLGGGTGHHLAGVLDRLPGAVGVVLDSSRYAARRAAGAHARALAVVGDAWARLPVRDAAVDRVLVVFAPRNGPQIARVLRPGGRLVVVTPAADHLAELVGSLGLLRVDPDKARRLSATLEPHLRPVAAAGHRERLELDRAAVTTLVGMGPHARHLTPPGLAAAVAGLPERTPVTVSVDVTTWTRAG</sequence>
<organism evidence="5 6">
    <name type="scientific">Geodermatophilus siccatus</name>
    <dbReference type="NCBI Taxonomy" id="1137991"/>
    <lineage>
        <taxon>Bacteria</taxon>
        <taxon>Bacillati</taxon>
        <taxon>Actinomycetota</taxon>
        <taxon>Actinomycetes</taxon>
        <taxon>Geodermatophilales</taxon>
        <taxon>Geodermatophilaceae</taxon>
        <taxon>Geodermatophilus</taxon>
    </lineage>
</organism>
<dbReference type="GO" id="GO:0032259">
    <property type="term" value="P:methylation"/>
    <property type="evidence" value="ECO:0007669"/>
    <property type="project" value="UniProtKB-KW"/>
</dbReference>
<dbReference type="InterPro" id="IPR048647">
    <property type="entry name" value="RlmA_N"/>
</dbReference>
<accession>A0A1G9Q2L4</accession>
<keyword evidence="1" id="KW-0862">Zinc</keyword>
<keyword evidence="2" id="KW-0949">S-adenosyl-L-methionine</keyword>
<gene>
    <name evidence="5" type="ORF">SAMN05660642_01478</name>
</gene>
<keyword evidence="5" id="KW-0808">Transferase</keyword>
<dbReference type="Gene3D" id="3.40.50.150">
    <property type="entry name" value="Vaccinia Virus protein VP39"/>
    <property type="match status" value="1"/>
</dbReference>
<dbReference type="SUPFAM" id="SSF53335">
    <property type="entry name" value="S-adenosyl-L-methionine-dependent methyltransferases"/>
    <property type="match status" value="1"/>
</dbReference>
<dbReference type="InterPro" id="IPR016718">
    <property type="entry name" value="rRNA_m1G-MeTrfase_A_prd"/>
</dbReference>
<protein>
    <submittedName>
        <fullName evidence="5">23S rRNA m(1)G-748 methyltransferase</fullName>
    </submittedName>
</protein>
<feature type="binding site" evidence="2">
    <location>
        <position position="79"/>
    </location>
    <ligand>
        <name>S-adenosyl-L-methionine</name>
        <dbReference type="ChEBI" id="CHEBI:59789"/>
    </ligand>
</feature>
<evidence type="ECO:0000256" key="2">
    <source>
        <dbReference type="PIRSR" id="PIRSR018249-2"/>
    </source>
</evidence>
<dbReference type="InterPro" id="IPR029063">
    <property type="entry name" value="SAM-dependent_MTases_sf"/>
</dbReference>
<keyword evidence="1" id="KW-0479">Metal-binding</keyword>
<feature type="binding site" evidence="2">
    <location>
        <position position="196"/>
    </location>
    <ligand>
        <name>S-adenosyl-L-methionine</name>
        <dbReference type="ChEBI" id="CHEBI:59789"/>
    </ligand>
</feature>
<feature type="domain" description="Methyltransferase type 11" evidence="3">
    <location>
        <begin position="102"/>
        <end position="189"/>
    </location>
</feature>
<feature type="binding site" evidence="1">
    <location>
        <position position="39"/>
    </location>
    <ligand>
        <name>Zn(2+)</name>
        <dbReference type="ChEBI" id="CHEBI:29105"/>
    </ligand>
</feature>
<name>A0A1G9Q2L4_9ACTN</name>
<dbReference type="CDD" id="cd02440">
    <property type="entry name" value="AdoMet_MTases"/>
    <property type="match status" value="1"/>
</dbReference>
<dbReference type="Pfam" id="PF21302">
    <property type="entry name" value="Zn_ribbon_RlmA"/>
    <property type="match status" value="1"/>
</dbReference>
<dbReference type="GO" id="GO:0008757">
    <property type="term" value="F:S-adenosylmethionine-dependent methyltransferase activity"/>
    <property type="evidence" value="ECO:0007669"/>
    <property type="project" value="InterPro"/>
</dbReference>
<feature type="binding site" evidence="2">
    <location>
        <begin position="108"/>
        <end position="109"/>
    </location>
    <ligand>
        <name>S-adenosyl-L-methionine</name>
        <dbReference type="ChEBI" id="CHEBI:59789"/>
    </ligand>
</feature>
<dbReference type="Pfam" id="PF08241">
    <property type="entry name" value="Methyltransf_11"/>
    <property type="match status" value="1"/>
</dbReference>
<dbReference type="STRING" id="1137991.SAMN05660642_01478"/>
<evidence type="ECO:0000313" key="5">
    <source>
        <dbReference type="EMBL" id="SDM05278.1"/>
    </source>
</evidence>
<feature type="binding site" evidence="1">
    <location>
        <position position="35"/>
    </location>
    <ligand>
        <name>Zn(2+)</name>
        <dbReference type="ChEBI" id="CHEBI:29105"/>
    </ligand>
</feature>
<keyword evidence="5" id="KW-0489">Methyltransferase</keyword>
<reference evidence="6" key="1">
    <citation type="submission" date="2016-10" db="EMBL/GenBank/DDBJ databases">
        <authorList>
            <person name="Varghese N."/>
            <person name="Submissions S."/>
        </authorList>
    </citation>
    <scope>NUCLEOTIDE SEQUENCE [LARGE SCALE GENOMIC DNA]</scope>
    <source>
        <strain evidence="6">DSM 45419</strain>
    </source>
</reference>
<dbReference type="PIRSF" id="PIRSF018249">
    <property type="entry name" value="MyrA_prd"/>
    <property type="match status" value="1"/>
</dbReference>
<dbReference type="GO" id="GO:0046872">
    <property type="term" value="F:metal ion binding"/>
    <property type="evidence" value="ECO:0007669"/>
    <property type="project" value="UniProtKB-KW"/>
</dbReference>
<dbReference type="RefSeq" id="WP_245700136.1">
    <property type="nucleotide sequence ID" value="NZ_FNHE01000003.1"/>
</dbReference>
<evidence type="ECO:0000313" key="6">
    <source>
        <dbReference type="Proteomes" id="UP000198680"/>
    </source>
</evidence>
<dbReference type="Proteomes" id="UP000198680">
    <property type="component" value="Unassembled WGS sequence"/>
</dbReference>
<dbReference type="EMBL" id="FNHE01000003">
    <property type="protein sequence ID" value="SDM05278.1"/>
    <property type="molecule type" value="Genomic_DNA"/>
</dbReference>
<evidence type="ECO:0000256" key="1">
    <source>
        <dbReference type="PIRSR" id="PIRSR018249-1"/>
    </source>
</evidence>
<evidence type="ECO:0000259" key="3">
    <source>
        <dbReference type="Pfam" id="PF08241"/>
    </source>
</evidence>
<proteinExistence type="predicted"/>
<feature type="domain" description="23S rRNA (guanine(745)-N(1))-methyltransferase N-terminal" evidence="4">
    <location>
        <begin position="16"/>
        <end position="53"/>
    </location>
</feature>
<keyword evidence="6" id="KW-1185">Reference proteome</keyword>